<dbReference type="EMBL" id="AYYR01000067">
    <property type="protein sequence ID" value="KRM74897.1"/>
    <property type="molecule type" value="Genomic_DNA"/>
</dbReference>
<dbReference type="Proteomes" id="UP000051845">
    <property type="component" value="Unassembled WGS sequence"/>
</dbReference>
<accession>A0A0R2B6A7</accession>
<evidence type="ECO:0000313" key="2">
    <source>
        <dbReference type="Proteomes" id="UP000051845"/>
    </source>
</evidence>
<reference evidence="1 2" key="1">
    <citation type="journal article" date="2015" name="Genome Announc.">
        <title>Expanding the biotechnology potential of lactobacilli through comparative genomics of 213 strains and associated genera.</title>
        <authorList>
            <person name="Sun Z."/>
            <person name="Harris H.M."/>
            <person name="McCann A."/>
            <person name="Guo C."/>
            <person name="Argimon S."/>
            <person name="Zhang W."/>
            <person name="Yang X."/>
            <person name="Jeffery I.B."/>
            <person name="Cooney J.C."/>
            <person name="Kagawa T.F."/>
            <person name="Liu W."/>
            <person name="Song Y."/>
            <person name="Salvetti E."/>
            <person name="Wrobel A."/>
            <person name="Rasinkangas P."/>
            <person name="Parkhill J."/>
            <person name="Rea M.C."/>
            <person name="O'Sullivan O."/>
            <person name="Ritari J."/>
            <person name="Douillard F.P."/>
            <person name="Paul Ross R."/>
            <person name="Yang R."/>
            <person name="Briner A.E."/>
            <person name="Felis G.E."/>
            <person name="de Vos W.M."/>
            <person name="Barrangou R."/>
            <person name="Klaenhammer T.R."/>
            <person name="Caufield P.W."/>
            <person name="Cui Y."/>
            <person name="Zhang H."/>
            <person name="O'Toole P.W."/>
        </authorList>
    </citation>
    <scope>NUCLEOTIDE SEQUENCE [LARGE SCALE GENOMIC DNA]</scope>
    <source>
        <strain evidence="1 2">DSM 20515</strain>
    </source>
</reference>
<name>A0A0R2B6A7_SECCO</name>
<comment type="caution">
    <text evidence="1">The sequence shown here is derived from an EMBL/GenBank/DDBJ whole genome shotgun (WGS) entry which is preliminary data.</text>
</comment>
<evidence type="ECO:0000313" key="1">
    <source>
        <dbReference type="EMBL" id="KRM74897.1"/>
    </source>
</evidence>
<organism evidence="1 2">
    <name type="scientific">Secundilactobacillus collinoides DSM 20515 = JCM 1123</name>
    <dbReference type="NCBI Taxonomy" id="1423733"/>
    <lineage>
        <taxon>Bacteria</taxon>
        <taxon>Bacillati</taxon>
        <taxon>Bacillota</taxon>
        <taxon>Bacilli</taxon>
        <taxon>Lactobacillales</taxon>
        <taxon>Lactobacillaceae</taxon>
        <taxon>Secundilactobacillus</taxon>
    </lineage>
</organism>
<protein>
    <submittedName>
        <fullName evidence="1">Uncharacterized protein</fullName>
    </submittedName>
</protein>
<dbReference type="AlphaFoldDB" id="A0A0R2B6A7"/>
<proteinExistence type="predicted"/>
<gene>
    <name evidence="1" type="ORF">FC82_GL002842</name>
</gene>
<sequence length="275" mass="30525">MMNLSKRKEVLYMTNFKLDIEINNETYTETQLNRYKYERALHFLHEVIDLGFTPKTSDGQSVTPIELNWMTPADVLALAVATHTAMGSAGTLDLFKDILIDSDNRWHAFNQRPIEEQGVWIGTTHLTAHGIDPASFGMAMGGLQNGDIPFQIMPEHYYFAGDITKEPQTIMETFGMLGEPTLTYGTGGKEIPSYVHVDRLADHPSILAGETFLKHDDFNIHVGAIHQIQPLPDGLDIVSSYFCPKDAPKAIADGHTIHFALELGGALQIAAQQQS</sequence>
<dbReference type="PATRIC" id="fig|1423733.4.peg.2967"/>